<dbReference type="PANTHER" id="PTHR46175">
    <property type="entry name" value="BACTERIOOPSIN TRANSCRIPTIONAL ACTIVATOR"/>
    <property type="match status" value="1"/>
</dbReference>
<sequence>MGGLYWSRFSQGIEVAEGYFRPFQVGDLAIHVLNWDTLTCNGRSQAILFGGRGLGYEVLNDLWLLDTSELYLKWVQILYELQAIPDGASLPRVGHSATVVLGGRLLIYGGEDSYRHRKEDFWVLDISAIPSIGVQPIILNSKEILARMWKPLKANGSQPHGRSFHRACADHYGCHVYVFGGMVGGLLQHAEPSELRFDRELFLVELVF</sequence>
<protein>
    <submittedName>
        <fullName evidence="1">F-box/kelch-repeat protein</fullName>
    </submittedName>
</protein>
<gene>
    <name evidence="1" type="ORF">O6P43_028010</name>
</gene>
<reference evidence="1" key="1">
    <citation type="journal article" date="2023" name="Science">
        <title>Elucidation of the pathway for biosynthesis of saponin adjuvants from the soapbark tree.</title>
        <authorList>
            <person name="Reed J."/>
            <person name="Orme A."/>
            <person name="El-Demerdash A."/>
            <person name="Owen C."/>
            <person name="Martin L.B.B."/>
            <person name="Misra R.C."/>
            <person name="Kikuchi S."/>
            <person name="Rejzek M."/>
            <person name="Martin A.C."/>
            <person name="Harkess A."/>
            <person name="Leebens-Mack J."/>
            <person name="Louveau T."/>
            <person name="Stephenson M.J."/>
            <person name="Osbourn A."/>
        </authorList>
    </citation>
    <scope>NUCLEOTIDE SEQUENCE</scope>
    <source>
        <strain evidence="1">S10</strain>
    </source>
</reference>
<proteinExistence type="predicted"/>
<organism evidence="1 2">
    <name type="scientific">Quillaja saponaria</name>
    <name type="common">Soap bark tree</name>
    <dbReference type="NCBI Taxonomy" id="32244"/>
    <lineage>
        <taxon>Eukaryota</taxon>
        <taxon>Viridiplantae</taxon>
        <taxon>Streptophyta</taxon>
        <taxon>Embryophyta</taxon>
        <taxon>Tracheophyta</taxon>
        <taxon>Spermatophyta</taxon>
        <taxon>Magnoliopsida</taxon>
        <taxon>eudicotyledons</taxon>
        <taxon>Gunneridae</taxon>
        <taxon>Pentapetalae</taxon>
        <taxon>rosids</taxon>
        <taxon>fabids</taxon>
        <taxon>Fabales</taxon>
        <taxon>Quillajaceae</taxon>
        <taxon>Quillaja</taxon>
    </lineage>
</organism>
<evidence type="ECO:0000313" key="2">
    <source>
        <dbReference type="Proteomes" id="UP001163823"/>
    </source>
</evidence>
<dbReference type="EMBL" id="JARAOO010000011">
    <property type="protein sequence ID" value="KAJ7952058.1"/>
    <property type="molecule type" value="Genomic_DNA"/>
</dbReference>
<dbReference type="Pfam" id="PF24681">
    <property type="entry name" value="Kelch_KLHDC2_KLHL20_DRC7"/>
    <property type="match status" value="1"/>
</dbReference>
<dbReference type="SUPFAM" id="SSF50965">
    <property type="entry name" value="Galactose oxidase, central domain"/>
    <property type="match status" value="1"/>
</dbReference>
<dbReference type="KEGG" id="qsa:O6P43_028010"/>
<keyword evidence="2" id="KW-1185">Reference proteome</keyword>
<comment type="caution">
    <text evidence="1">The sequence shown here is derived from an EMBL/GenBank/DDBJ whole genome shotgun (WGS) entry which is preliminary data.</text>
</comment>
<name>A0AAD7L6B6_QUISA</name>
<dbReference type="InterPro" id="IPR011043">
    <property type="entry name" value="Gal_Oxase/kelch_b-propeller"/>
</dbReference>
<evidence type="ECO:0000313" key="1">
    <source>
        <dbReference type="EMBL" id="KAJ7952058.1"/>
    </source>
</evidence>
<dbReference type="Proteomes" id="UP001163823">
    <property type="component" value="Chromosome 11"/>
</dbReference>
<dbReference type="PANTHER" id="PTHR46175:SF4">
    <property type="entry name" value="BACTERIOOPSIN TRANSCRIPTIONAL ACTIVATOR"/>
    <property type="match status" value="1"/>
</dbReference>
<accession>A0AAD7L6B6</accession>
<dbReference type="AlphaFoldDB" id="A0AAD7L6B6"/>
<dbReference type="Gene3D" id="2.120.10.80">
    <property type="entry name" value="Kelch-type beta propeller"/>
    <property type="match status" value="1"/>
</dbReference>
<dbReference type="InterPro" id="IPR015915">
    <property type="entry name" value="Kelch-typ_b-propeller"/>
</dbReference>